<keyword evidence="1" id="KW-0812">Transmembrane</keyword>
<comment type="caution">
    <text evidence="2">The sequence shown here is derived from an EMBL/GenBank/DDBJ whole genome shotgun (WGS) entry which is preliminary data.</text>
</comment>
<proteinExistence type="predicted"/>
<accession>A0A816PBU1</accession>
<dbReference type="EMBL" id="CAJNRG010002352">
    <property type="protein sequence ID" value="CAF2046691.1"/>
    <property type="molecule type" value="Genomic_DNA"/>
</dbReference>
<evidence type="ECO:0000313" key="2">
    <source>
        <dbReference type="EMBL" id="CAF2046691.1"/>
    </source>
</evidence>
<evidence type="ECO:0000256" key="1">
    <source>
        <dbReference type="SAM" id="Phobius"/>
    </source>
</evidence>
<keyword evidence="1" id="KW-1133">Transmembrane helix</keyword>
<organism evidence="2 3">
    <name type="scientific">Rotaria magnacalcarata</name>
    <dbReference type="NCBI Taxonomy" id="392030"/>
    <lineage>
        <taxon>Eukaryota</taxon>
        <taxon>Metazoa</taxon>
        <taxon>Spiralia</taxon>
        <taxon>Gnathifera</taxon>
        <taxon>Rotifera</taxon>
        <taxon>Eurotatoria</taxon>
        <taxon>Bdelloidea</taxon>
        <taxon>Philodinida</taxon>
        <taxon>Philodinidae</taxon>
        <taxon>Rotaria</taxon>
    </lineage>
</organism>
<dbReference type="AlphaFoldDB" id="A0A816PBU1"/>
<reference evidence="2" key="1">
    <citation type="submission" date="2021-02" db="EMBL/GenBank/DDBJ databases">
        <authorList>
            <person name="Nowell W R."/>
        </authorList>
    </citation>
    <scope>NUCLEOTIDE SEQUENCE</scope>
</reference>
<evidence type="ECO:0000313" key="3">
    <source>
        <dbReference type="Proteomes" id="UP000663887"/>
    </source>
</evidence>
<gene>
    <name evidence="2" type="ORF">XDN619_LOCUS7745</name>
</gene>
<sequence>MVTLKVAFDTSLPVKMTKSRREASFRKLFTMTNPTVYLFVNFYFKFSIIYMFIYHKKSNNYSQQEIE</sequence>
<keyword evidence="1" id="KW-0472">Membrane</keyword>
<feature type="transmembrane region" description="Helical" evidence="1">
    <location>
        <begin position="36"/>
        <end position="54"/>
    </location>
</feature>
<name>A0A816PBU1_9BILA</name>
<dbReference type="Proteomes" id="UP000663887">
    <property type="component" value="Unassembled WGS sequence"/>
</dbReference>
<protein>
    <submittedName>
        <fullName evidence="2">Uncharacterized protein</fullName>
    </submittedName>
</protein>